<sequence length="176" mass="19840">MMQPSRPSTSNSSTTPPSTTTDAYGVIIHRRSSFADLSAREKKHTISRRTSFSTIAVREYNQTIGDNPSCQEGAPISLGWTYHENTSVSLDEYENERIPQRRRRRSELVMGITERRQKLVGNGLSVLEVMRAERMNALKNNALPSLKKNIERMKLNHEAGVKRAVPPKKSMVSRAA</sequence>
<dbReference type="EMBL" id="CM000639">
    <property type="protein sequence ID" value="EED94906.1"/>
    <property type="molecule type" value="Genomic_DNA"/>
</dbReference>
<dbReference type="HOGENOM" id="CLU_1528229_0_0_1"/>
<keyword evidence="3" id="KW-1185">Reference proteome</keyword>
<dbReference type="Proteomes" id="UP000001449">
    <property type="component" value="Chromosome 2"/>
</dbReference>
<reference evidence="2 3" key="1">
    <citation type="journal article" date="2004" name="Science">
        <title>The genome of the diatom Thalassiosira pseudonana: ecology, evolution, and metabolism.</title>
        <authorList>
            <person name="Armbrust E.V."/>
            <person name="Berges J.A."/>
            <person name="Bowler C."/>
            <person name="Green B.R."/>
            <person name="Martinez D."/>
            <person name="Putnam N.H."/>
            <person name="Zhou S."/>
            <person name="Allen A.E."/>
            <person name="Apt K.E."/>
            <person name="Bechner M."/>
            <person name="Brzezinski M.A."/>
            <person name="Chaal B.K."/>
            <person name="Chiovitti A."/>
            <person name="Davis A.K."/>
            <person name="Demarest M.S."/>
            <person name="Detter J.C."/>
            <person name="Glavina T."/>
            <person name="Goodstein D."/>
            <person name="Hadi M.Z."/>
            <person name="Hellsten U."/>
            <person name="Hildebrand M."/>
            <person name="Jenkins B.D."/>
            <person name="Jurka J."/>
            <person name="Kapitonov V.V."/>
            <person name="Kroger N."/>
            <person name="Lau W.W."/>
            <person name="Lane T.W."/>
            <person name="Larimer F.W."/>
            <person name="Lippmeier J.C."/>
            <person name="Lucas S."/>
            <person name="Medina M."/>
            <person name="Montsant A."/>
            <person name="Obornik M."/>
            <person name="Parker M.S."/>
            <person name="Palenik B."/>
            <person name="Pazour G.J."/>
            <person name="Richardson P.M."/>
            <person name="Rynearson T.A."/>
            <person name="Saito M.A."/>
            <person name="Schwartz D.C."/>
            <person name="Thamatrakoln K."/>
            <person name="Valentin K."/>
            <person name="Vardi A."/>
            <person name="Wilkerson F.P."/>
            <person name="Rokhsar D.S."/>
        </authorList>
    </citation>
    <scope>NUCLEOTIDE SEQUENCE [LARGE SCALE GENOMIC DNA]</scope>
    <source>
        <strain evidence="2 3">CCMP1335</strain>
    </source>
</reference>
<dbReference type="PaxDb" id="35128-Thaps2782"/>
<dbReference type="KEGG" id="tps:THAPSDRAFT_2782"/>
<name>B8BVB9_THAPS</name>
<evidence type="ECO:0000313" key="3">
    <source>
        <dbReference type="Proteomes" id="UP000001449"/>
    </source>
</evidence>
<dbReference type="AlphaFoldDB" id="B8BVB9"/>
<evidence type="ECO:0000256" key="1">
    <source>
        <dbReference type="SAM" id="MobiDB-lite"/>
    </source>
</evidence>
<accession>B8BVB9</accession>
<feature type="compositionally biased region" description="Low complexity" evidence="1">
    <location>
        <begin position="1"/>
        <end position="21"/>
    </location>
</feature>
<protein>
    <submittedName>
        <fullName evidence="2">Uncharacterized protein</fullName>
    </submittedName>
</protein>
<dbReference type="GeneID" id="7452460"/>
<gene>
    <name evidence="2" type="ORF">THAPSDRAFT_2782</name>
</gene>
<proteinExistence type="predicted"/>
<evidence type="ECO:0000313" key="2">
    <source>
        <dbReference type="EMBL" id="EED94906.1"/>
    </source>
</evidence>
<dbReference type="InParanoid" id="B8BVB9"/>
<organism evidence="2 3">
    <name type="scientific">Thalassiosira pseudonana</name>
    <name type="common">Marine diatom</name>
    <name type="synonym">Cyclotella nana</name>
    <dbReference type="NCBI Taxonomy" id="35128"/>
    <lineage>
        <taxon>Eukaryota</taxon>
        <taxon>Sar</taxon>
        <taxon>Stramenopiles</taxon>
        <taxon>Ochrophyta</taxon>
        <taxon>Bacillariophyta</taxon>
        <taxon>Coscinodiscophyceae</taxon>
        <taxon>Thalassiosirophycidae</taxon>
        <taxon>Thalassiosirales</taxon>
        <taxon>Thalassiosiraceae</taxon>
        <taxon>Thalassiosira</taxon>
    </lineage>
</organism>
<reference evidence="2 3" key="2">
    <citation type="journal article" date="2008" name="Nature">
        <title>The Phaeodactylum genome reveals the evolutionary history of diatom genomes.</title>
        <authorList>
            <person name="Bowler C."/>
            <person name="Allen A.E."/>
            <person name="Badger J.H."/>
            <person name="Grimwood J."/>
            <person name="Jabbari K."/>
            <person name="Kuo A."/>
            <person name="Maheswari U."/>
            <person name="Martens C."/>
            <person name="Maumus F."/>
            <person name="Otillar R.P."/>
            <person name="Rayko E."/>
            <person name="Salamov A."/>
            <person name="Vandepoele K."/>
            <person name="Beszteri B."/>
            <person name="Gruber A."/>
            <person name="Heijde M."/>
            <person name="Katinka M."/>
            <person name="Mock T."/>
            <person name="Valentin K."/>
            <person name="Verret F."/>
            <person name="Berges J.A."/>
            <person name="Brownlee C."/>
            <person name="Cadoret J.P."/>
            <person name="Chiovitti A."/>
            <person name="Choi C.J."/>
            <person name="Coesel S."/>
            <person name="De Martino A."/>
            <person name="Detter J.C."/>
            <person name="Durkin C."/>
            <person name="Falciatore A."/>
            <person name="Fournet J."/>
            <person name="Haruta M."/>
            <person name="Huysman M.J."/>
            <person name="Jenkins B.D."/>
            <person name="Jiroutova K."/>
            <person name="Jorgensen R.E."/>
            <person name="Joubert Y."/>
            <person name="Kaplan A."/>
            <person name="Kroger N."/>
            <person name="Kroth P.G."/>
            <person name="La Roche J."/>
            <person name="Lindquist E."/>
            <person name="Lommer M."/>
            <person name="Martin-Jezequel V."/>
            <person name="Lopez P.J."/>
            <person name="Lucas S."/>
            <person name="Mangogna M."/>
            <person name="McGinnis K."/>
            <person name="Medlin L.K."/>
            <person name="Montsant A."/>
            <person name="Oudot-Le Secq M.P."/>
            <person name="Napoli C."/>
            <person name="Obornik M."/>
            <person name="Parker M.S."/>
            <person name="Petit J.L."/>
            <person name="Porcel B.M."/>
            <person name="Poulsen N."/>
            <person name="Robison M."/>
            <person name="Rychlewski L."/>
            <person name="Rynearson T.A."/>
            <person name="Schmutz J."/>
            <person name="Shapiro H."/>
            <person name="Siaut M."/>
            <person name="Stanley M."/>
            <person name="Sussman M.R."/>
            <person name="Taylor A.R."/>
            <person name="Vardi A."/>
            <person name="von Dassow P."/>
            <person name="Vyverman W."/>
            <person name="Willis A."/>
            <person name="Wyrwicz L.S."/>
            <person name="Rokhsar D.S."/>
            <person name="Weissenbach J."/>
            <person name="Armbrust E.V."/>
            <person name="Green B.R."/>
            <person name="Van de Peer Y."/>
            <person name="Grigoriev I.V."/>
        </authorList>
    </citation>
    <scope>NUCLEOTIDE SEQUENCE [LARGE SCALE GENOMIC DNA]</scope>
    <source>
        <strain evidence="2 3">CCMP1335</strain>
    </source>
</reference>
<dbReference type="RefSeq" id="XP_002287463.1">
    <property type="nucleotide sequence ID" value="XM_002287427.1"/>
</dbReference>
<feature type="region of interest" description="Disordered" evidence="1">
    <location>
        <begin position="1"/>
        <end position="24"/>
    </location>
</feature>